<organism evidence="1 2">
    <name type="scientific">Parageobacillus thermoglucosidasius</name>
    <name type="common">Geobacillus thermoglucosidasius</name>
    <dbReference type="NCBI Taxonomy" id="1426"/>
    <lineage>
        <taxon>Bacteria</taxon>
        <taxon>Bacillati</taxon>
        <taxon>Bacillota</taxon>
        <taxon>Bacilli</taxon>
        <taxon>Bacillales</taxon>
        <taxon>Anoxybacillaceae</taxon>
        <taxon>Parageobacillus</taxon>
    </lineage>
</organism>
<evidence type="ECO:0008006" key="3">
    <source>
        <dbReference type="Google" id="ProtNLM"/>
    </source>
</evidence>
<dbReference type="InterPro" id="IPR036558">
    <property type="entry name" value="YqbG-like_sf"/>
</dbReference>
<reference evidence="2" key="1">
    <citation type="submission" date="2016-05" db="EMBL/GenBank/DDBJ databases">
        <authorList>
            <person name="Wang W."/>
            <person name="Zhu L."/>
        </authorList>
    </citation>
    <scope>NUCLEOTIDE SEQUENCE [LARGE SCALE GENOMIC DNA]</scope>
    <source>
        <strain evidence="2">W-2</strain>
    </source>
</reference>
<protein>
    <recommendedName>
        <fullName evidence="3">DUF3199 family protein</fullName>
    </recommendedName>
</protein>
<accession>A0A1B7KP78</accession>
<dbReference type="InterPro" id="IPR013514">
    <property type="entry name" value="DUF3199_YqbG"/>
</dbReference>
<dbReference type="CDD" id="cd08053">
    <property type="entry name" value="Yqbg"/>
    <property type="match status" value="1"/>
</dbReference>
<comment type="caution">
    <text evidence="1">The sequence shown here is derived from an EMBL/GenBank/DDBJ whole genome shotgun (WGS) entry which is preliminary data.</text>
</comment>
<gene>
    <name evidence="1" type="ORF">A7K69_10760</name>
</gene>
<name>A0A1B7KP78_PARTM</name>
<dbReference type="Pfam" id="PF11436">
    <property type="entry name" value="DUF3199"/>
    <property type="match status" value="1"/>
</dbReference>
<dbReference type="AlphaFoldDB" id="A0A1B7KP78"/>
<dbReference type="Gene3D" id="1.10.3230.10">
    <property type="entry name" value="YqbG-like"/>
    <property type="match status" value="1"/>
</dbReference>
<sequence>MLITPADLKAYSVFDVVKERPDSLLEQDIIEAEVEIESIVGHDFSEYDPLPEKAKLALLKMAQFFALVNSDESIVKGYKSEKIGDYSYTLGDGSVLRKPDVYGLLKEYIIESSTNESIKFRMRAL</sequence>
<evidence type="ECO:0000313" key="2">
    <source>
        <dbReference type="Proteomes" id="UP000078290"/>
    </source>
</evidence>
<dbReference type="RefSeq" id="WP_064552389.1">
    <property type="nucleotide sequence ID" value="NZ_LXMA01000038.1"/>
</dbReference>
<dbReference type="Proteomes" id="UP000078290">
    <property type="component" value="Unassembled WGS sequence"/>
</dbReference>
<dbReference type="SUPFAM" id="SSF116915">
    <property type="entry name" value="Hypothetical protein YqbG"/>
    <property type="match status" value="1"/>
</dbReference>
<proteinExistence type="predicted"/>
<dbReference type="OrthoDB" id="2680636at2"/>
<dbReference type="EMBL" id="LXMA01000038">
    <property type="protein sequence ID" value="OAT71883.1"/>
    <property type="molecule type" value="Genomic_DNA"/>
</dbReference>
<evidence type="ECO:0000313" key="1">
    <source>
        <dbReference type="EMBL" id="OAT71883.1"/>
    </source>
</evidence>